<dbReference type="PANTHER" id="PTHR45527:SF1">
    <property type="entry name" value="FATTY ACID SYNTHASE"/>
    <property type="match status" value="1"/>
</dbReference>
<dbReference type="FunFam" id="3.30.300.30:FF:000010">
    <property type="entry name" value="Enterobactin synthetase component F"/>
    <property type="match status" value="1"/>
</dbReference>
<dbReference type="SUPFAM" id="SSF52777">
    <property type="entry name" value="CoA-dependent acyltransferases"/>
    <property type="match status" value="2"/>
</dbReference>
<dbReference type="FunFam" id="3.30.559.10:FF:000012">
    <property type="entry name" value="Non-ribosomal peptide synthetase"/>
    <property type="match status" value="1"/>
</dbReference>
<dbReference type="Pfam" id="PF13193">
    <property type="entry name" value="AMP-binding_C"/>
    <property type="match status" value="1"/>
</dbReference>
<evidence type="ECO:0000256" key="3">
    <source>
        <dbReference type="ARBA" id="ARBA00022450"/>
    </source>
</evidence>
<sequence length="1380" mass="156331">MVQKYSEIKENTILNNEEFSTNNYSSLSFAQERIWFLEELEPHSTSHNLLQPFELKGKINQTALEKSLEEIIQRHEILRTIFILKDEKPVQVVIPAFSVEIPLIDISHLSKPEQEHQTQEIIAQELAEKFDLTSAPLLRLKLIRLSASEHLLFLTIHHIIFDGWSYNLFLKELEELYKAFVSQKSPNLPQLGIQYRDYAIKQKDESELKKLKPKMDYWKDHLKGNLPILQLPTNYTRLAERRYPSSRQPLQLSSSLTQKLKKISFEEKVTPFMTLLAALKSLLYRYTNQEDIIIGTPTAGRHRKDSRDLLGCFINTLALRTDLSGNPSFQEILRRVRKVSLGAFSNAEMPFEKLVEELKPERELTITPVFQVLFLFHNTPMLRLELPELTVTPLDIQRGTASFDLMVEIKENSEGLTVWFEYDPDLFAPDTMERMANHFETLLTGIVDNPSQPIIDLPLLTQTEQDQLLTEWNNTHKDYLLDQAIHQIVEAQVAKTPQATAVTFNQQSLTYQELNTRANQIAHYLQSLGIGSGSLVGLCLERSPEMIIGLLGILKAGAAYVPLDPAYPQDRLKYMLSNSQAEVLLTQSKFVSQLGEIDTKIVCLDKNSALISVAAKTNPISQVTPENLTYVIYTSGSTGQPKGVAMTQIALSNLIKWQLENTKVTSGGKTLQFAPISFDVSFQEIFSTLGSGGTLVLITDEIRRDSRALWSFLKKENINRLFLPFVALQQLAEIAQESDQVPQHLQEIITSGEQLQINPAITHLFQKLNNCSLYNQYGPSESHVVTSYKLPDSVEQWSPLPAIGRPIANSQIYLLDQKYQPVPIGIPGELYIGGVCLAQGYINRPDLTQQKFIEHTFSDGFKTRLYKTGDLARYLPDGNIEYLGRIDNQVKIRGFRIELGEIEALIAQYSDIKEAVVLAREDLAGNKRLVAYIIPHQQKENLIAELRRFLKETLPEYMLPSSFVILDAFPLTPSGKLDRRSLPDPEPIKNQVQESFVSPRNDLEKQLAAMWEQVLGLPSVSIKDNFFDIGGHSLIAVRLFAQIEKIFQIKLPLSTLFKAPTIEELAAIIEESGEVDPWDSLVLLKSGNPKKPALFLIHEADGKVVLYLNLANRLKTDQAVYGLRPHSQKEFPCLETRFKDMAAHYIEKIRTVQPKGPYFLGGLCAGGILAYEVAVQLQTLGETVSLVALIDAPDIQAALNRKINSKRLNRLSNIVSESQSLTIPNRVAFLFKEITKKVKNVIGYEISNRTKKLNNQLKIRLYRFYLENQLSVPSWLRNIGVRKILEFDAEYYIPSTFEGKVTLFRATQTITIDDPTIDDTPYVEISDEPVFGWDKRAKQGVIVYDIAGGHSSCLQEPYVKDLAQKLQNCLNATGANSNHV</sequence>
<dbReference type="Gene3D" id="3.30.559.10">
    <property type="entry name" value="Chloramphenicol acetyltransferase-like domain"/>
    <property type="match status" value="1"/>
</dbReference>
<keyword evidence="3" id="KW-0596">Phosphopantetheine</keyword>
<evidence type="ECO:0000256" key="2">
    <source>
        <dbReference type="ARBA" id="ARBA00006432"/>
    </source>
</evidence>
<dbReference type="InterPro" id="IPR009081">
    <property type="entry name" value="PP-bd_ACP"/>
</dbReference>
<dbReference type="Gene3D" id="3.30.300.30">
    <property type="match status" value="1"/>
</dbReference>
<dbReference type="Pfam" id="PF00501">
    <property type="entry name" value="AMP-binding"/>
    <property type="match status" value="1"/>
</dbReference>
<dbReference type="Gene3D" id="3.40.50.980">
    <property type="match status" value="2"/>
</dbReference>
<dbReference type="GO" id="GO:0003824">
    <property type="term" value="F:catalytic activity"/>
    <property type="evidence" value="ECO:0007669"/>
    <property type="project" value="InterPro"/>
</dbReference>
<dbReference type="InterPro" id="IPR000873">
    <property type="entry name" value="AMP-dep_synth/lig_dom"/>
</dbReference>
<protein>
    <submittedName>
        <fullName evidence="6">Amino acid adenylation domain protein</fullName>
    </submittedName>
</protein>
<dbReference type="Gene3D" id="2.30.38.10">
    <property type="entry name" value="Luciferase, Domain 3"/>
    <property type="match status" value="1"/>
</dbReference>
<dbReference type="Gene3D" id="3.30.559.30">
    <property type="entry name" value="Nonribosomal peptide synthetase, condensation domain"/>
    <property type="match status" value="1"/>
</dbReference>
<feature type="domain" description="Carrier" evidence="5">
    <location>
        <begin position="998"/>
        <end position="1073"/>
    </location>
</feature>
<dbReference type="NCBIfam" id="TIGR01733">
    <property type="entry name" value="AA-adenyl-dom"/>
    <property type="match status" value="1"/>
</dbReference>
<dbReference type="InterPro" id="IPR036736">
    <property type="entry name" value="ACP-like_sf"/>
</dbReference>
<dbReference type="PANTHER" id="PTHR45527">
    <property type="entry name" value="NONRIBOSOMAL PEPTIDE SYNTHETASE"/>
    <property type="match status" value="1"/>
</dbReference>
<gene>
    <name evidence="6" type="ordered locus">Cyan7822_5813</name>
</gene>
<dbReference type="Gene3D" id="1.10.1200.10">
    <property type="entry name" value="ACP-like"/>
    <property type="match status" value="1"/>
</dbReference>
<dbReference type="SMART" id="SM00823">
    <property type="entry name" value="PKS_PP"/>
    <property type="match status" value="1"/>
</dbReference>
<dbReference type="PROSITE" id="PS00455">
    <property type="entry name" value="AMP_BINDING"/>
    <property type="match status" value="1"/>
</dbReference>
<dbReference type="RefSeq" id="WP_013334418.1">
    <property type="nucleotide sequence ID" value="NC_014533.1"/>
</dbReference>
<dbReference type="HOGENOM" id="CLU_000022_2_13_3"/>
<dbReference type="PROSITE" id="PS50075">
    <property type="entry name" value="CARRIER"/>
    <property type="match status" value="1"/>
</dbReference>
<dbReference type="InterPro" id="IPR025110">
    <property type="entry name" value="AMP-bd_C"/>
</dbReference>
<dbReference type="InterPro" id="IPR023213">
    <property type="entry name" value="CAT-like_dom_sf"/>
</dbReference>
<dbReference type="KEGG" id="cyj:Cyan7822_5813"/>
<evidence type="ECO:0000313" key="7">
    <source>
        <dbReference type="Proteomes" id="UP000008206"/>
    </source>
</evidence>
<keyword evidence="7" id="KW-1185">Reference proteome</keyword>
<comment type="cofactor">
    <cofactor evidence="1">
        <name>pantetheine 4'-phosphate</name>
        <dbReference type="ChEBI" id="CHEBI:47942"/>
    </cofactor>
</comment>
<evidence type="ECO:0000256" key="1">
    <source>
        <dbReference type="ARBA" id="ARBA00001957"/>
    </source>
</evidence>
<dbReference type="CDD" id="cd17651">
    <property type="entry name" value="A_NRPS_VisG_like"/>
    <property type="match status" value="1"/>
</dbReference>
<dbReference type="Pfam" id="PF00550">
    <property type="entry name" value="PP-binding"/>
    <property type="match status" value="1"/>
</dbReference>
<dbReference type="GO" id="GO:0008610">
    <property type="term" value="P:lipid biosynthetic process"/>
    <property type="evidence" value="ECO:0007669"/>
    <property type="project" value="UniProtKB-ARBA"/>
</dbReference>
<name>E0UL38_GLOV7</name>
<dbReference type="FunFam" id="3.40.50.12780:FF:000012">
    <property type="entry name" value="Non-ribosomal peptide synthetase"/>
    <property type="match status" value="1"/>
</dbReference>
<dbReference type="InterPro" id="IPR010071">
    <property type="entry name" value="AA_adenyl_dom"/>
</dbReference>
<dbReference type="Proteomes" id="UP000008206">
    <property type="component" value="Plasmid Cy782201"/>
</dbReference>
<geneLocation type="plasmid" evidence="6 7">
    <name>Cy782201</name>
</geneLocation>
<proteinExistence type="inferred from homology"/>
<dbReference type="Gene3D" id="3.40.50.1820">
    <property type="entry name" value="alpha/beta hydrolase"/>
    <property type="match status" value="1"/>
</dbReference>
<dbReference type="InterPro" id="IPR020806">
    <property type="entry name" value="PKS_PP-bd"/>
</dbReference>
<dbReference type="SUPFAM" id="SSF47336">
    <property type="entry name" value="ACP-like"/>
    <property type="match status" value="1"/>
</dbReference>
<comment type="similarity">
    <text evidence="2">Belongs to the ATP-dependent AMP-binding enzyme family.</text>
</comment>
<dbReference type="InterPro" id="IPR045851">
    <property type="entry name" value="AMP-bd_C_sf"/>
</dbReference>
<dbReference type="Pfam" id="PF00975">
    <property type="entry name" value="Thioesterase"/>
    <property type="match status" value="1"/>
</dbReference>
<dbReference type="GO" id="GO:0031177">
    <property type="term" value="F:phosphopantetheine binding"/>
    <property type="evidence" value="ECO:0007669"/>
    <property type="project" value="InterPro"/>
</dbReference>
<dbReference type="InterPro" id="IPR001242">
    <property type="entry name" value="Condensation_dom"/>
</dbReference>
<dbReference type="GO" id="GO:0043041">
    <property type="term" value="P:amino acid activation for nonribosomal peptide biosynthetic process"/>
    <property type="evidence" value="ECO:0007669"/>
    <property type="project" value="TreeGrafter"/>
</dbReference>
<dbReference type="GO" id="GO:0005737">
    <property type="term" value="C:cytoplasm"/>
    <property type="evidence" value="ECO:0007669"/>
    <property type="project" value="TreeGrafter"/>
</dbReference>
<organism evidence="6 7">
    <name type="scientific">Gloeothece verrucosa (strain PCC 7822)</name>
    <name type="common">Cyanothece sp. (strain PCC 7822)</name>
    <dbReference type="NCBI Taxonomy" id="497965"/>
    <lineage>
        <taxon>Bacteria</taxon>
        <taxon>Bacillati</taxon>
        <taxon>Cyanobacteriota</taxon>
        <taxon>Cyanophyceae</taxon>
        <taxon>Oscillatoriophycideae</taxon>
        <taxon>Chroococcales</taxon>
        <taxon>Aphanothecaceae</taxon>
        <taxon>Gloeothece</taxon>
        <taxon>Gloeothece verrucosa</taxon>
    </lineage>
</organism>
<dbReference type="GO" id="GO:0044550">
    <property type="term" value="P:secondary metabolite biosynthetic process"/>
    <property type="evidence" value="ECO:0007669"/>
    <property type="project" value="UniProtKB-ARBA"/>
</dbReference>
<dbReference type="SUPFAM" id="SSF53474">
    <property type="entry name" value="alpha/beta-Hydrolases"/>
    <property type="match status" value="1"/>
</dbReference>
<dbReference type="CDD" id="cd19531">
    <property type="entry name" value="LCL_NRPS-like"/>
    <property type="match status" value="1"/>
</dbReference>
<dbReference type="FunFam" id="3.40.50.980:FF:000001">
    <property type="entry name" value="Non-ribosomal peptide synthetase"/>
    <property type="match status" value="1"/>
</dbReference>
<evidence type="ECO:0000313" key="6">
    <source>
        <dbReference type="EMBL" id="ADN17668.1"/>
    </source>
</evidence>
<dbReference type="EMBL" id="CP002199">
    <property type="protein sequence ID" value="ADN17668.1"/>
    <property type="molecule type" value="Genomic_DNA"/>
</dbReference>
<keyword evidence="4" id="KW-0597">Phosphoprotein</keyword>
<keyword evidence="6" id="KW-0614">Plasmid</keyword>
<evidence type="ECO:0000256" key="4">
    <source>
        <dbReference type="ARBA" id="ARBA00022553"/>
    </source>
</evidence>
<dbReference type="FunFam" id="2.30.38.10:FF:000001">
    <property type="entry name" value="Non-ribosomal peptide synthetase PvdI"/>
    <property type="match status" value="1"/>
</dbReference>
<dbReference type="SUPFAM" id="SSF56801">
    <property type="entry name" value="Acetyl-CoA synthetase-like"/>
    <property type="match status" value="1"/>
</dbReference>
<dbReference type="FunFam" id="1.10.1200.10:FF:000005">
    <property type="entry name" value="Nonribosomal peptide synthetase 1"/>
    <property type="match status" value="1"/>
</dbReference>
<dbReference type="InterPro" id="IPR029058">
    <property type="entry name" value="AB_hydrolase_fold"/>
</dbReference>
<dbReference type="Pfam" id="PF00668">
    <property type="entry name" value="Condensation"/>
    <property type="match status" value="1"/>
</dbReference>
<reference evidence="7" key="1">
    <citation type="journal article" date="2011" name="MBio">
        <title>Novel metabolic attributes of the genus Cyanothece, comprising a group of unicellular nitrogen-fixing Cyanobacteria.</title>
        <authorList>
            <person name="Bandyopadhyay A."/>
            <person name="Elvitigala T."/>
            <person name="Welsh E."/>
            <person name="Stockel J."/>
            <person name="Liberton M."/>
            <person name="Min H."/>
            <person name="Sherman L.A."/>
            <person name="Pakrasi H.B."/>
        </authorList>
    </citation>
    <scope>NUCLEOTIDE SEQUENCE [LARGE SCALE GENOMIC DNA]</scope>
    <source>
        <strain evidence="7">PCC 7822</strain>
        <plasmid evidence="7">Cy782201</plasmid>
    </source>
</reference>
<dbReference type="InterPro" id="IPR001031">
    <property type="entry name" value="Thioesterase"/>
</dbReference>
<evidence type="ECO:0000259" key="5">
    <source>
        <dbReference type="PROSITE" id="PS50075"/>
    </source>
</evidence>
<accession>E0UL38</accession>
<dbReference type="InterPro" id="IPR020845">
    <property type="entry name" value="AMP-binding_CS"/>
</dbReference>